<organism evidence="2 3">
    <name type="scientific">Desulfofundulus thermobenzoicus</name>
    <dbReference type="NCBI Taxonomy" id="29376"/>
    <lineage>
        <taxon>Bacteria</taxon>
        <taxon>Bacillati</taxon>
        <taxon>Bacillota</taxon>
        <taxon>Clostridia</taxon>
        <taxon>Eubacteriales</taxon>
        <taxon>Peptococcaceae</taxon>
        <taxon>Desulfofundulus</taxon>
    </lineage>
</organism>
<dbReference type="Pfam" id="PF01381">
    <property type="entry name" value="HTH_3"/>
    <property type="match status" value="1"/>
</dbReference>
<dbReference type="InterPro" id="IPR001387">
    <property type="entry name" value="Cro/C1-type_HTH"/>
</dbReference>
<dbReference type="RefSeq" id="WP_152944864.1">
    <property type="nucleotide sequence ID" value="NZ_WHYR01000002.1"/>
</dbReference>
<dbReference type="InterPro" id="IPR010982">
    <property type="entry name" value="Lambda_DNA-bd_dom_sf"/>
</dbReference>
<evidence type="ECO:0000313" key="3">
    <source>
        <dbReference type="Proteomes" id="UP000441717"/>
    </source>
</evidence>
<dbReference type="Proteomes" id="UP000441717">
    <property type="component" value="Unassembled WGS sequence"/>
</dbReference>
<dbReference type="Gene3D" id="1.10.260.40">
    <property type="entry name" value="lambda repressor-like DNA-binding domains"/>
    <property type="match status" value="1"/>
</dbReference>
<gene>
    <name evidence="2" type="ORF">GFC01_01480</name>
</gene>
<comment type="caution">
    <text evidence="2">The sequence shown here is derived from an EMBL/GenBank/DDBJ whole genome shotgun (WGS) entry which is preliminary data.</text>
</comment>
<dbReference type="SUPFAM" id="SSF47413">
    <property type="entry name" value="lambda repressor-like DNA-binding domains"/>
    <property type="match status" value="1"/>
</dbReference>
<evidence type="ECO:0000313" key="2">
    <source>
        <dbReference type="EMBL" id="MQL50962.1"/>
    </source>
</evidence>
<feature type="domain" description="HTH cro/C1-type" evidence="1">
    <location>
        <begin position="7"/>
        <end position="61"/>
    </location>
</feature>
<keyword evidence="3" id="KW-1185">Reference proteome</keyword>
<dbReference type="CDD" id="cd00093">
    <property type="entry name" value="HTH_XRE"/>
    <property type="match status" value="1"/>
</dbReference>
<reference evidence="2 3" key="1">
    <citation type="submission" date="2019-10" db="EMBL/GenBank/DDBJ databases">
        <title>Comparative genomics of sulfur disproportionating microorganisms.</title>
        <authorList>
            <person name="Ward L.M."/>
            <person name="Bertran E."/>
            <person name="Johnston D."/>
        </authorList>
    </citation>
    <scope>NUCLEOTIDE SEQUENCE [LARGE SCALE GENOMIC DNA]</scope>
    <source>
        <strain evidence="2 3">DSM 14055</strain>
    </source>
</reference>
<evidence type="ECO:0000259" key="1">
    <source>
        <dbReference type="PROSITE" id="PS50943"/>
    </source>
</evidence>
<dbReference type="GO" id="GO:0003677">
    <property type="term" value="F:DNA binding"/>
    <property type="evidence" value="ECO:0007669"/>
    <property type="project" value="InterPro"/>
</dbReference>
<name>A0A6N7ILW1_9FIRM</name>
<dbReference type="EMBL" id="WHYR01000002">
    <property type="protein sequence ID" value="MQL50962.1"/>
    <property type="molecule type" value="Genomic_DNA"/>
</dbReference>
<proteinExistence type="predicted"/>
<accession>A0A6N7ILW1</accession>
<protein>
    <submittedName>
        <fullName evidence="2">Helix-turn-helix domain-containing protein</fullName>
    </submittedName>
</protein>
<dbReference type="SMART" id="SM00530">
    <property type="entry name" value="HTH_XRE"/>
    <property type="match status" value="1"/>
</dbReference>
<sequence>MTVRNRLRYIRLSLHMDQDEFARMLDVNPWYVKRWEEQKIQPSLEMFCKIKDRLKKYLPDISLDDLIEYDAP</sequence>
<dbReference type="OrthoDB" id="1809128at2"/>
<dbReference type="PROSITE" id="PS50943">
    <property type="entry name" value="HTH_CROC1"/>
    <property type="match status" value="1"/>
</dbReference>
<dbReference type="AlphaFoldDB" id="A0A6N7ILW1"/>